<feature type="compositionally biased region" description="Basic and acidic residues" evidence="1">
    <location>
        <begin position="1"/>
        <end position="12"/>
    </location>
</feature>
<evidence type="ECO:0000313" key="3">
    <source>
        <dbReference type="Proteomes" id="UP000004756"/>
    </source>
</evidence>
<sequence length="39" mass="4214">MHEPQIHGRPRWEQSAAGVGSGRCQNRGRPAGAKRGGFL</sequence>
<dbReference type="Proteomes" id="UP000004756">
    <property type="component" value="Unassembled WGS sequence"/>
</dbReference>
<dbReference type="EMBL" id="ACCJ01000005">
    <property type="protein sequence ID" value="EEG57848.1"/>
    <property type="molecule type" value="Genomic_DNA"/>
</dbReference>
<organism evidence="2 3">
    <name type="scientific">[Clostridium] asparagiforme DSM 15981</name>
    <dbReference type="NCBI Taxonomy" id="518636"/>
    <lineage>
        <taxon>Bacteria</taxon>
        <taxon>Bacillati</taxon>
        <taxon>Bacillota</taxon>
        <taxon>Clostridia</taxon>
        <taxon>Lachnospirales</taxon>
        <taxon>Lachnospiraceae</taxon>
        <taxon>Enterocloster</taxon>
    </lineage>
</organism>
<evidence type="ECO:0000313" key="2">
    <source>
        <dbReference type="EMBL" id="EEG57848.1"/>
    </source>
</evidence>
<keyword evidence="3" id="KW-1185">Reference proteome</keyword>
<reference evidence="2 3" key="2">
    <citation type="submission" date="2009-02" db="EMBL/GenBank/DDBJ databases">
        <title>Draft genome sequence of Clostridium asparagiforme (DSM 15981).</title>
        <authorList>
            <person name="Sudarsanam P."/>
            <person name="Ley R."/>
            <person name="Guruge J."/>
            <person name="Turnbaugh P.J."/>
            <person name="Mahowald M."/>
            <person name="Liep D."/>
            <person name="Gordon J."/>
        </authorList>
    </citation>
    <scope>NUCLEOTIDE SEQUENCE [LARGE SCALE GENOMIC DNA]</scope>
    <source>
        <strain evidence="2 3">DSM 15981</strain>
    </source>
</reference>
<dbReference type="HOGENOM" id="CLU_3307051_0_0_9"/>
<comment type="caution">
    <text evidence="2">The sequence shown here is derived from an EMBL/GenBank/DDBJ whole genome shotgun (WGS) entry which is preliminary data.</text>
</comment>
<reference evidence="2 3" key="1">
    <citation type="submission" date="2009-01" db="EMBL/GenBank/DDBJ databases">
        <authorList>
            <person name="Fulton L."/>
            <person name="Clifton S."/>
            <person name="Fulton B."/>
            <person name="Xu J."/>
            <person name="Minx P."/>
            <person name="Pepin K.H."/>
            <person name="Johnson M."/>
            <person name="Bhonagiri V."/>
            <person name="Nash W.E."/>
            <person name="Mardis E.R."/>
            <person name="Wilson R.K."/>
        </authorList>
    </citation>
    <scope>NUCLEOTIDE SEQUENCE [LARGE SCALE GENOMIC DNA]</scope>
    <source>
        <strain evidence="2 3">DSM 15981</strain>
    </source>
</reference>
<accession>C0CSX2</accession>
<protein>
    <submittedName>
        <fullName evidence="2">Uncharacterized protein</fullName>
    </submittedName>
</protein>
<proteinExistence type="predicted"/>
<evidence type="ECO:0000256" key="1">
    <source>
        <dbReference type="SAM" id="MobiDB-lite"/>
    </source>
</evidence>
<name>C0CSX2_9FIRM</name>
<dbReference type="AlphaFoldDB" id="C0CSX2"/>
<gene>
    <name evidence="2" type="ORF">CLOSTASPAR_00066</name>
</gene>
<feature type="region of interest" description="Disordered" evidence="1">
    <location>
        <begin position="1"/>
        <end position="39"/>
    </location>
</feature>